<organism evidence="1 2">
    <name type="scientific">Xenoophorus captivus</name>
    <dbReference type="NCBI Taxonomy" id="1517983"/>
    <lineage>
        <taxon>Eukaryota</taxon>
        <taxon>Metazoa</taxon>
        <taxon>Chordata</taxon>
        <taxon>Craniata</taxon>
        <taxon>Vertebrata</taxon>
        <taxon>Euteleostomi</taxon>
        <taxon>Actinopterygii</taxon>
        <taxon>Neopterygii</taxon>
        <taxon>Teleostei</taxon>
        <taxon>Neoteleostei</taxon>
        <taxon>Acanthomorphata</taxon>
        <taxon>Ovalentaria</taxon>
        <taxon>Atherinomorphae</taxon>
        <taxon>Cyprinodontiformes</taxon>
        <taxon>Goodeidae</taxon>
        <taxon>Xenoophorus</taxon>
    </lineage>
</organism>
<proteinExistence type="predicted"/>
<evidence type="ECO:0000313" key="1">
    <source>
        <dbReference type="EMBL" id="MEQ2211515.1"/>
    </source>
</evidence>
<keyword evidence="2" id="KW-1185">Reference proteome</keyword>
<sequence length="125" mass="14427">MCKQSSWERAETTTSFLQRTAELTGFHQNNKEKIERQRGGGEVDLQIKLSSRPVKKPCSHISLCEGETRPSQKPSWLFLLALERNKKKKERWRKREKGLPSHLFAALPLTVPYQSKSAHLSARQL</sequence>
<gene>
    <name evidence="1" type="ORF">XENOCAPTIV_004578</name>
</gene>
<evidence type="ECO:0000313" key="2">
    <source>
        <dbReference type="Proteomes" id="UP001434883"/>
    </source>
</evidence>
<reference evidence="1 2" key="1">
    <citation type="submission" date="2021-06" db="EMBL/GenBank/DDBJ databases">
        <authorList>
            <person name="Palmer J.M."/>
        </authorList>
    </citation>
    <scope>NUCLEOTIDE SEQUENCE [LARGE SCALE GENOMIC DNA]</scope>
    <source>
        <strain evidence="1 2">XC_2019</strain>
        <tissue evidence="1">Muscle</tissue>
    </source>
</reference>
<comment type="caution">
    <text evidence="1">The sequence shown here is derived from an EMBL/GenBank/DDBJ whole genome shotgun (WGS) entry which is preliminary data.</text>
</comment>
<accession>A0ABV0RTE8</accession>
<dbReference type="EMBL" id="JAHRIN010058964">
    <property type="protein sequence ID" value="MEQ2211515.1"/>
    <property type="molecule type" value="Genomic_DNA"/>
</dbReference>
<dbReference type="Proteomes" id="UP001434883">
    <property type="component" value="Unassembled WGS sequence"/>
</dbReference>
<protein>
    <submittedName>
        <fullName evidence="1">Uncharacterized protein</fullName>
    </submittedName>
</protein>
<name>A0ABV0RTE8_9TELE</name>